<evidence type="ECO:0000313" key="7">
    <source>
        <dbReference type="Proteomes" id="UP000273734"/>
    </source>
</evidence>
<dbReference type="AlphaFoldDB" id="A0AB74D3P8"/>
<dbReference type="SUPFAM" id="SSF56349">
    <property type="entry name" value="DNA breaking-rejoining enzymes"/>
    <property type="match status" value="1"/>
</dbReference>
<dbReference type="InterPro" id="IPR013762">
    <property type="entry name" value="Integrase-like_cat_sf"/>
</dbReference>
<dbReference type="GO" id="GO:0015074">
    <property type="term" value="P:DNA integration"/>
    <property type="evidence" value="ECO:0007669"/>
    <property type="project" value="UniProtKB-KW"/>
</dbReference>
<accession>A0AB74D3P8</accession>
<keyword evidence="3" id="KW-0233">DNA recombination</keyword>
<dbReference type="InterPro" id="IPR010998">
    <property type="entry name" value="Integrase_recombinase_N"/>
</dbReference>
<dbReference type="InterPro" id="IPR002104">
    <property type="entry name" value="Integrase_catalytic"/>
</dbReference>
<evidence type="ECO:0000256" key="3">
    <source>
        <dbReference type="ARBA" id="ARBA00023172"/>
    </source>
</evidence>
<dbReference type="Gene3D" id="1.10.150.130">
    <property type="match status" value="1"/>
</dbReference>
<feature type="domain" description="Tyr recombinase" evidence="5">
    <location>
        <begin position="181"/>
        <end position="376"/>
    </location>
</feature>
<keyword evidence="1" id="KW-0229">DNA integration</keyword>
<dbReference type="Pfam" id="PF00589">
    <property type="entry name" value="Phage_integrase"/>
    <property type="match status" value="1"/>
</dbReference>
<evidence type="ECO:0000256" key="2">
    <source>
        <dbReference type="ARBA" id="ARBA00023125"/>
    </source>
</evidence>
<sequence length="376" mass="42340">MATITKRGPYQWRAQVRRHGYPAQSKTFNTKVEAEAWANMIESEMSRGVWISRSEAEATTLYDALTRYAAEIVPTKKGAAQEESVLRACKAEELAKRPLASIRSTDVARLRDQWLKDYKPATVLRRLAVLSHVFNIARREWGMESLSNPVELVRKPQVENARTRRITVNDPASGESGADDAASDRGALDGELERVVAASGSALLPAIIWLAVETAMRRGEIVTIRWEHVDLKRRVAHLPATKNGSARDVPLSSRAVAVFQSVKDAADCARENSDDSEKLDTGRVFEIRSDAVTRAFERAVTRARRLYVEQCKAAAQRPDGKFLTDLRFHDLRHEATSRLASIFPMHELTKITGHKDPRMLMRYYHPRAEDLAKRLA</sequence>
<evidence type="ECO:0000259" key="5">
    <source>
        <dbReference type="PROSITE" id="PS51898"/>
    </source>
</evidence>
<organism evidence="6 7">
    <name type="scientific">Burkholderia ubonensis</name>
    <dbReference type="NCBI Taxonomy" id="101571"/>
    <lineage>
        <taxon>Bacteria</taxon>
        <taxon>Pseudomonadati</taxon>
        <taxon>Pseudomonadota</taxon>
        <taxon>Betaproteobacteria</taxon>
        <taxon>Burkholderiales</taxon>
        <taxon>Burkholderiaceae</taxon>
        <taxon>Burkholderia</taxon>
        <taxon>Burkholderia cepacia complex</taxon>
    </lineage>
</organism>
<feature type="region of interest" description="Disordered" evidence="4">
    <location>
        <begin position="163"/>
        <end position="184"/>
    </location>
</feature>
<dbReference type="Gene3D" id="1.10.443.10">
    <property type="entry name" value="Intergrase catalytic core"/>
    <property type="match status" value="1"/>
</dbReference>
<dbReference type="CDD" id="cd00796">
    <property type="entry name" value="INT_Rci_Hp1_C"/>
    <property type="match status" value="1"/>
</dbReference>
<proteinExistence type="predicted"/>
<dbReference type="GO" id="GO:0006310">
    <property type="term" value="P:DNA recombination"/>
    <property type="evidence" value="ECO:0007669"/>
    <property type="project" value="UniProtKB-KW"/>
</dbReference>
<dbReference type="PANTHER" id="PTHR30349">
    <property type="entry name" value="PHAGE INTEGRASE-RELATED"/>
    <property type="match status" value="1"/>
</dbReference>
<dbReference type="PANTHER" id="PTHR30349:SF94">
    <property type="entry name" value="INTEGRASE_RECOMBINASE HI_1414-RELATED"/>
    <property type="match status" value="1"/>
</dbReference>
<keyword evidence="2" id="KW-0238">DNA-binding</keyword>
<dbReference type="EMBL" id="QTNY01000028">
    <property type="protein sequence ID" value="RQP70459.1"/>
    <property type="molecule type" value="Genomic_DNA"/>
</dbReference>
<dbReference type="InterPro" id="IPR011010">
    <property type="entry name" value="DNA_brk_join_enz"/>
</dbReference>
<name>A0AB74D3P8_9BURK</name>
<gene>
    <name evidence="6" type="ORF">DF015_30200</name>
</gene>
<dbReference type="Proteomes" id="UP000273734">
    <property type="component" value="Unassembled WGS sequence"/>
</dbReference>
<protein>
    <submittedName>
        <fullName evidence="6">Site-specific integrase</fullName>
    </submittedName>
</protein>
<reference evidence="6 7" key="1">
    <citation type="submission" date="2018-08" db="EMBL/GenBank/DDBJ databases">
        <title>Comparative analysis of Burkholderia isolates from Puerto Rico.</title>
        <authorList>
            <person name="Hall C."/>
            <person name="Sahl J."/>
            <person name="Wagner D."/>
        </authorList>
    </citation>
    <scope>NUCLEOTIDE SEQUENCE [LARGE SCALE GENOMIC DNA]</scope>
    <source>
        <strain evidence="6 7">Bp8964</strain>
    </source>
</reference>
<feature type="compositionally biased region" description="Low complexity" evidence="4">
    <location>
        <begin position="170"/>
        <end position="180"/>
    </location>
</feature>
<evidence type="ECO:0000313" key="6">
    <source>
        <dbReference type="EMBL" id="RQP70459.1"/>
    </source>
</evidence>
<dbReference type="RefSeq" id="WP_095412730.1">
    <property type="nucleotide sequence ID" value="NZ_NQMX01000018.1"/>
</dbReference>
<comment type="caution">
    <text evidence="6">The sequence shown here is derived from an EMBL/GenBank/DDBJ whole genome shotgun (WGS) entry which is preliminary data.</text>
</comment>
<dbReference type="InterPro" id="IPR050090">
    <property type="entry name" value="Tyrosine_recombinase_XerCD"/>
</dbReference>
<evidence type="ECO:0000256" key="1">
    <source>
        <dbReference type="ARBA" id="ARBA00022908"/>
    </source>
</evidence>
<evidence type="ECO:0000256" key="4">
    <source>
        <dbReference type="SAM" id="MobiDB-lite"/>
    </source>
</evidence>
<dbReference type="GO" id="GO:0003677">
    <property type="term" value="F:DNA binding"/>
    <property type="evidence" value="ECO:0007669"/>
    <property type="project" value="UniProtKB-KW"/>
</dbReference>
<dbReference type="PROSITE" id="PS51898">
    <property type="entry name" value="TYR_RECOMBINASE"/>
    <property type="match status" value="1"/>
</dbReference>